<evidence type="ECO:0000313" key="2">
    <source>
        <dbReference type="Proteomes" id="UP001320170"/>
    </source>
</evidence>
<dbReference type="EMBL" id="JAJTND010000005">
    <property type="protein sequence ID" value="MCE3533433.1"/>
    <property type="molecule type" value="Genomic_DNA"/>
</dbReference>
<accession>A0ABS8X3T4</accession>
<keyword evidence="2" id="KW-1185">Reference proteome</keyword>
<sequence length="222" mass="24113">MTIKVTIKLDDNKIRVYLNSNDATIEAIGDHLKNQGYNNVASVIAVEEKTHAKKCQGYSLNPYSLAYNVIGKEAMQIEAWFNIGRHYTDETLSAAIDTLIAPVLPTVIEDTILPAANMHVKDLKSRVYVTVFEEQNASLGDVLKLVGNLESCMQAVRKQAGLKGDKIASDVVIAFDDKVKPAHHAKGLSVFGIMPAPQSTGPVTSAGYNYSTTTSGVTRMNN</sequence>
<protein>
    <submittedName>
        <fullName evidence="1">Uncharacterized protein</fullName>
    </submittedName>
</protein>
<organism evidence="1 2">
    <name type="scientific">Legionella resiliens</name>
    <dbReference type="NCBI Taxonomy" id="2905958"/>
    <lineage>
        <taxon>Bacteria</taxon>
        <taxon>Pseudomonadati</taxon>
        <taxon>Pseudomonadota</taxon>
        <taxon>Gammaproteobacteria</taxon>
        <taxon>Legionellales</taxon>
        <taxon>Legionellaceae</taxon>
        <taxon>Legionella</taxon>
    </lineage>
</organism>
<dbReference type="Proteomes" id="UP001320170">
    <property type="component" value="Unassembled WGS sequence"/>
</dbReference>
<comment type="caution">
    <text evidence="1">The sequence shown here is derived from an EMBL/GenBank/DDBJ whole genome shotgun (WGS) entry which is preliminary data.</text>
</comment>
<name>A0ABS8X3T4_9GAMM</name>
<dbReference type="RefSeq" id="WP_182350108.1">
    <property type="nucleotide sequence ID" value="NZ_JAJSPM010000009.1"/>
</dbReference>
<proteinExistence type="predicted"/>
<gene>
    <name evidence="1" type="ORF">LXO92_13715</name>
</gene>
<reference evidence="1 2" key="1">
    <citation type="journal article" date="2024" name="Pathogens">
        <title>Characterization of a Novel Species of Legionella Isolated from a Healthcare Facility: Legionella resiliens sp. nov.</title>
        <authorList>
            <person name="Cristino S."/>
            <person name="Pascale M.R."/>
            <person name="Marino F."/>
            <person name="Derelitto C."/>
            <person name="Salaris S."/>
            <person name="Orsini M."/>
            <person name="Squarzoni S."/>
            <person name="Grottola A."/>
            <person name="Girolamini L."/>
        </authorList>
    </citation>
    <scope>NUCLEOTIDE SEQUENCE [LARGE SCALE GENOMIC DNA]</scope>
    <source>
        <strain evidence="1 2">8cVS16</strain>
    </source>
</reference>
<evidence type="ECO:0000313" key="1">
    <source>
        <dbReference type="EMBL" id="MCE3533433.1"/>
    </source>
</evidence>